<comment type="caution">
    <text evidence="12">The sequence shown here is derived from an EMBL/GenBank/DDBJ whole genome shotgun (WGS) entry which is preliminary data.</text>
</comment>
<comment type="similarity">
    <text evidence="1">Belongs to the disease resistance NB-LRR family.</text>
</comment>
<dbReference type="Gene3D" id="3.40.50.300">
    <property type="entry name" value="P-loop containing nucleotide triphosphate hydrolases"/>
    <property type="match status" value="1"/>
</dbReference>
<feature type="domain" description="Disease resistance R13L4/SHOC-2-like LRR" evidence="11">
    <location>
        <begin position="588"/>
        <end position="750"/>
    </location>
</feature>
<dbReference type="InterPro" id="IPR055414">
    <property type="entry name" value="LRR_R13L4/SHOC2-like"/>
</dbReference>
<evidence type="ECO:0000256" key="6">
    <source>
        <dbReference type="ARBA" id="ARBA00022840"/>
    </source>
</evidence>
<evidence type="ECO:0000256" key="3">
    <source>
        <dbReference type="ARBA" id="ARBA00022737"/>
    </source>
</evidence>
<keyword evidence="2" id="KW-0433">Leucine-rich repeat</keyword>
<dbReference type="InterPro" id="IPR036388">
    <property type="entry name" value="WH-like_DNA-bd_sf"/>
</dbReference>
<dbReference type="Pfam" id="PF18052">
    <property type="entry name" value="Rx_N"/>
    <property type="match status" value="1"/>
</dbReference>
<dbReference type="InterPro" id="IPR027417">
    <property type="entry name" value="P-loop_NTPase"/>
</dbReference>
<dbReference type="InterPro" id="IPR058922">
    <property type="entry name" value="WHD_DRP"/>
</dbReference>
<evidence type="ECO:0000259" key="9">
    <source>
        <dbReference type="Pfam" id="PF18052"/>
    </source>
</evidence>
<dbReference type="AlphaFoldDB" id="A0A3L6SIV5"/>
<protein>
    <submittedName>
        <fullName evidence="12">Rp1-like protein</fullName>
    </submittedName>
</protein>
<keyword evidence="4" id="KW-0547">Nucleotide-binding</keyword>
<evidence type="ECO:0000313" key="13">
    <source>
        <dbReference type="Proteomes" id="UP000275267"/>
    </source>
</evidence>
<dbReference type="STRING" id="4540.A0A3L6SIV5"/>
<evidence type="ECO:0000256" key="1">
    <source>
        <dbReference type="ARBA" id="ARBA00008894"/>
    </source>
</evidence>
<reference evidence="13" key="1">
    <citation type="journal article" date="2019" name="Nat. Commun.">
        <title>The genome of broomcorn millet.</title>
        <authorList>
            <person name="Zou C."/>
            <person name="Miki D."/>
            <person name="Li D."/>
            <person name="Tang Q."/>
            <person name="Xiao L."/>
            <person name="Rajput S."/>
            <person name="Deng P."/>
            <person name="Jia W."/>
            <person name="Huang R."/>
            <person name="Zhang M."/>
            <person name="Sun Y."/>
            <person name="Hu J."/>
            <person name="Fu X."/>
            <person name="Schnable P.S."/>
            <person name="Li F."/>
            <person name="Zhang H."/>
            <person name="Feng B."/>
            <person name="Zhu X."/>
            <person name="Liu R."/>
            <person name="Schnable J.C."/>
            <person name="Zhu J.-K."/>
            <person name="Zhang H."/>
        </authorList>
    </citation>
    <scope>NUCLEOTIDE SEQUENCE [LARGE SCALE GENOMIC DNA]</scope>
</reference>
<dbReference type="GO" id="GO:0043531">
    <property type="term" value="F:ADP binding"/>
    <property type="evidence" value="ECO:0007669"/>
    <property type="project" value="InterPro"/>
</dbReference>
<dbReference type="EMBL" id="PQIB02000004">
    <property type="protein sequence ID" value="RLN22516.1"/>
    <property type="molecule type" value="Genomic_DNA"/>
</dbReference>
<evidence type="ECO:0000259" key="11">
    <source>
        <dbReference type="Pfam" id="PF23598"/>
    </source>
</evidence>
<accession>A0A3L6SIV5</accession>
<sequence length="754" mass="85314">MADVALAGLRWAASPIINELLTDASTYLGVDMARELQELETTVLPHFDLVIEAAEKSPHKDKLKAWLQRLKDAFYDAEDLLDEHEYNLLKRKAKSGDDSSMGDDDDASSIKATILKPFRATASRARNLLPENKRLIRKLNELKDILLKAKDFRELLGLPAGNNYAAGPVVATSIIPPTTSLQPPKVFGRDMDRDRIIDLLTKRTAAGASSTNYSGVAIVRHAGAGKSTLAQYVYNDDRVKDHFDVRMWVCISRKLDVHLHTRELIESATNGECPRVDNIDTLQCRLRDTLQKSERFLLVLDDVWFEGSSNEREWDLLLEPLVSQGAGSKVLVTSRRDTFPAALHCEEVVCLEDLENAEFFALFKQHAFSGAEIGDQQLKGQLEEIGEKIAKRLGQSPLAAKVVGSNLSRKKDISSWRDALGIENLSETTRALLWSYEKLDPRLQRCFLYCRLFPKGHRYYVDEMVHFWVAEGLVESCDPNRSIEDVGRDYINELISGSFFQPVYVGKEIVTYAYTMHDLLHDLAESLSREDCFRLDDDKAEIPLTARHLSVRVKSMIQHKQRICKLHHLRTIICLDPLVDDVSDLFHVLLRNLKKLRVLHLCVYNRSKLPESVSELKHLRYLDLSGTSISELPGSLCTLFHSQFISSHIKGKGLPGQFCNLRKLRCLDIYGEEGMPSIPRIGRLTSAQGLGTFCVKKQKGYELHQLRNMNELRGSLRITNLEAVTGKEEALGAALHQRKHLKELHLVWSEENGS</sequence>
<dbReference type="Pfam" id="PF23598">
    <property type="entry name" value="LRR_14"/>
    <property type="match status" value="1"/>
</dbReference>
<dbReference type="Proteomes" id="UP000275267">
    <property type="component" value="Unassembled WGS sequence"/>
</dbReference>
<feature type="domain" description="NB-ARC" evidence="8">
    <location>
        <begin position="214"/>
        <end position="369"/>
    </location>
</feature>
<evidence type="ECO:0000313" key="12">
    <source>
        <dbReference type="EMBL" id="RLN22516.1"/>
    </source>
</evidence>
<evidence type="ECO:0000256" key="7">
    <source>
        <dbReference type="ARBA" id="ARBA00023054"/>
    </source>
</evidence>
<dbReference type="Pfam" id="PF23559">
    <property type="entry name" value="WHD_DRP"/>
    <property type="match status" value="1"/>
</dbReference>
<dbReference type="PRINTS" id="PR00364">
    <property type="entry name" value="DISEASERSIST"/>
</dbReference>
<dbReference type="SUPFAM" id="SSF52058">
    <property type="entry name" value="L domain-like"/>
    <property type="match status" value="1"/>
</dbReference>
<dbReference type="SUPFAM" id="SSF52540">
    <property type="entry name" value="P-loop containing nucleoside triphosphate hydrolases"/>
    <property type="match status" value="1"/>
</dbReference>
<dbReference type="FunFam" id="1.10.10.10:FF:000322">
    <property type="entry name" value="Probable disease resistance protein At1g63360"/>
    <property type="match status" value="1"/>
</dbReference>
<evidence type="ECO:0000259" key="10">
    <source>
        <dbReference type="Pfam" id="PF23559"/>
    </source>
</evidence>
<keyword evidence="7" id="KW-0175">Coiled coil</keyword>
<dbReference type="Gene3D" id="1.20.5.4130">
    <property type="match status" value="1"/>
</dbReference>
<evidence type="ECO:0000256" key="5">
    <source>
        <dbReference type="ARBA" id="ARBA00022821"/>
    </source>
</evidence>
<keyword evidence="3" id="KW-0677">Repeat</keyword>
<dbReference type="PANTHER" id="PTHR36766:SF60">
    <property type="entry name" value="NB-ARC DOMAIN-CONTAINING PROTEIN"/>
    <property type="match status" value="1"/>
</dbReference>
<dbReference type="GO" id="GO:0009626">
    <property type="term" value="P:plant-type hypersensitive response"/>
    <property type="evidence" value="ECO:0007669"/>
    <property type="project" value="UniProtKB-ARBA"/>
</dbReference>
<feature type="domain" description="Disease resistance N-terminal" evidence="9">
    <location>
        <begin position="31"/>
        <end position="96"/>
    </location>
</feature>
<organism evidence="12 13">
    <name type="scientific">Panicum miliaceum</name>
    <name type="common">Proso millet</name>
    <name type="synonym">Broomcorn millet</name>
    <dbReference type="NCBI Taxonomy" id="4540"/>
    <lineage>
        <taxon>Eukaryota</taxon>
        <taxon>Viridiplantae</taxon>
        <taxon>Streptophyta</taxon>
        <taxon>Embryophyta</taxon>
        <taxon>Tracheophyta</taxon>
        <taxon>Spermatophyta</taxon>
        <taxon>Magnoliopsida</taxon>
        <taxon>Liliopsida</taxon>
        <taxon>Poales</taxon>
        <taxon>Poaceae</taxon>
        <taxon>PACMAD clade</taxon>
        <taxon>Panicoideae</taxon>
        <taxon>Panicodae</taxon>
        <taxon>Paniceae</taxon>
        <taxon>Panicinae</taxon>
        <taxon>Panicum</taxon>
        <taxon>Panicum sect. Panicum</taxon>
    </lineage>
</organism>
<dbReference type="Pfam" id="PF00931">
    <property type="entry name" value="NB-ARC"/>
    <property type="match status" value="1"/>
</dbReference>
<gene>
    <name evidence="12" type="ORF">C2845_PM07G25040</name>
</gene>
<evidence type="ECO:0000259" key="8">
    <source>
        <dbReference type="Pfam" id="PF00931"/>
    </source>
</evidence>
<dbReference type="GO" id="GO:0042742">
    <property type="term" value="P:defense response to bacterium"/>
    <property type="evidence" value="ECO:0007669"/>
    <property type="project" value="UniProtKB-ARBA"/>
</dbReference>
<dbReference type="GO" id="GO:0005524">
    <property type="term" value="F:ATP binding"/>
    <property type="evidence" value="ECO:0007669"/>
    <property type="project" value="UniProtKB-KW"/>
</dbReference>
<dbReference type="InterPro" id="IPR032675">
    <property type="entry name" value="LRR_dom_sf"/>
</dbReference>
<keyword evidence="13" id="KW-1185">Reference proteome</keyword>
<dbReference type="InterPro" id="IPR041118">
    <property type="entry name" value="Rx_N"/>
</dbReference>
<evidence type="ECO:0000256" key="2">
    <source>
        <dbReference type="ARBA" id="ARBA00022614"/>
    </source>
</evidence>
<name>A0A3L6SIV5_PANMI</name>
<dbReference type="Gene3D" id="1.10.10.10">
    <property type="entry name" value="Winged helix-like DNA-binding domain superfamily/Winged helix DNA-binding domain"/>
    <property type="match status" value="1"/>
</dbReference>
<proteinExistence type="inferred from homology"/>
<dbReference type="OrthoDB" id="785704at2759"/>
<feature type="domain" description="Disease resistance protein winged helix" evidence="10">
    <location>
        <begin position="452"/>
        <end position="524"/>
    </location>
</feature>
<keyword evidence="5" id="KW-0611">Plant defense</keyword>
<dbReference type="InterPro" id="IPR002182">
    <property type="entry name" value="NB-ARC"/>
</dbReference>
<evidence type="ECO:0000256" key="4">
    <source>
        <dbReference type="ARBA" id="ARBA00022741"/>
    </source>
</evidence>
<dbReference type="Gene3D" id="3.80.10.10">
    <property type="entry name" value="Ribonuclease Inhibitor"/>
    <property type="match status" value="1"/>
</dbReference>
<keyword evidence="6" id="KW-0067">ATP-binding</keyword>
<dbReference type="PANTHER" id="PTHR36766">
    <property type="entry name" value="PLANT BROAD-SPECTRUM MILDEW RESISTANCE PROTEIN RPW8"/>
    <property type="match status" value="1"/>
</dbReference>
<dbReference type="GO" id="GO:0002758">
    <property type="term" value="P:innate immune response-activating signaling pathway"/>
    <property type="evidence" value="ECO:0007669"/>
    <property type="project" value="UniProtKB-ARBA"/>
</dbReference>